<dbReference type="EMBL" id="JAUJYO010000014">
    <property type="protein sequence ID" value="KAK1299295.1"/>
    <property type="molecule type" value="Genomic_DNA"/>
</dbReference>
<reference evidence="1" key="1">
    <citation type="journal article" date="2023" name="Nat. Commun.">
        <title>Diploid and tetraploid genomes of Acorus and the evolution of monocots.</title>
        <authorList>
            <person name="Ma L."/>
            <person name="Liu K.W."/>
            <person name="Li Z."/>
            <person name="Hsiao Y.Y."/>
            <person name="Qi Y."/>
            <person name="Fu T."/>
            <person name="Tang G.D."/>
            <person name="Zhang D."/>
            <person name="Sun W.H."/>
            <person name="Liu D.K."/>
            <person name="Li Y."/>
            <person name="Chen G.Z."/>
            <person name="Liu X.D."/>
            <person name="Liao X.Y."/>
            <person name="Jiang Y.T."/>
            <person name="Yu X."/>
            <person name="Hao Y."/>
            <person name="Huang J."/>
            <person name="Zhao X.W."/>
            <person name="Ke S."/>
            <person name="Chen Y.Y."/>
            <person name="Wu W.L."/>
            <person name="Hsu J.L."/>
            <person name="Lin Y.F."/>
            <person name="Huang M.D."/>
            <person name="Li C.Y."/>
            <person name="Huang L."/>
            <person name="Wang Z.W."/>
            <person name="Zhao X."/>
            <person name="Zhong W.Y."/>
            <person name="Peng D.H."/>
            <person name="Ahmad S."/>
            <person name="Lan S."/>
            <person name="Zhang J.S."/>
            <person name="Tsai W.C."/>
            <person name="Van de Peer Y."/>
            <person name="Liu Z.J."/>
        </authorList>
    </citation>
    <scope>NUCLEOTIDE SEQUENCE</scope>
    <source>
        <strain evidence="1">CP</strain>
    </source>
</reference>
<proteinExistence type="predicted"/>
<evidence type="ECO:0000313" key="1">
    <source>
        <dbReference type="EMBL" id="KAK1299295.1"/>
    </source>
</evidence>
<evidence type="ECO:0000313" key="2">
    <source>
        <dbReference type="Proteomes" id="UP001180020"/>
    </source>
</evidence>
<protein>
    <submittedName>
        <fullName evidence="1">Uncharacterized protein</fullName>
    </submittedName>
</protein>
<name>A0AAV9DEB7_ACOCL</name>
<accession>A0AAV9DEB7</accession>
<keyword evidence="2" id="KW-1185">Reference proteome</keyword>
<sequence>MKEASGLDVSFGDLEGMWLVGKQLRSVGDRSVKAKVSQLLVLAMPIQFNKIKSILV</sequence>
<organism evidence="1 2">
    <name type="scientific">Acorus calamus</name>
    <name type="common">Sweet flag</name>
    <dbReference type="NCBI Taxonomy" id="4465"/>
    <lineage>
        <taxon>Eukaryota</taxon>
        <taxon>Viridiplantae</taxon>
        <taxon>Streptophyta</taxon>
        <taxon>Embryophyta</taxon>
        <taxon>Tracheophyta</taxon>
        <taxon>Spermatophyta</taxon>
        <taxon>Magnoliopsida</taxon>
        <taxon>Liliopsida</taxon>
        <taxon>Acoraceae</taxon>
        <taxon>Acorus</taxon>
    </lineage>
</organism>
<gene>
    <name evidence="1" type="ORF">QJS10_CPB14g00836</name>
</gene>
<comment type="caution">
    <text evidence="1">The sequence shown here is derived from an EMBL/GenBank/DDBJ whole genome shotgun (WGS) entry which is preliminary data.</text>
</comment>
<dbReference type="AlphaFoldDB" id="A0AAV9DEB7"/>
<dbReference type="Proteomes" id="UP001180020">
    <property type="component" value="Unassembled WGS sequence"/>
</dbReference>
<reference evidence="1" key="2">
    <citation type="submission" date="2023-06" db="EMBL/GenBank/DDBJ databases">
        <authorList>
            <person name="Ma L."/>
            <person name="Liu K.-W."/>
            <person name="Li Z."/>
            <person name="Hsiao Y.-Y."/>
            <person name="Qi Y."/>
            <person name="Fu T."/>
            <person name="Tang G."/>
            <person name="Zhang D."/>
            <person name="Sun W.-H."/>
            <person name="Liu D.-K."/>
            <person name="Li Y."/>
            <person name="Chen G.-Z."/>
            <person name="Liu X.-D."/>
            <person name="Liao X.-Y."/>
            <person name="Jiang Y.-T."/>
            <person name="Yu X."/>
            <person name="Hao Y."/>
            <person name="Huang J."/>
            <person name="Zhao X.-W."/>
            <person name="Ke S."/>
            <person name="Chen Y.-Y."/>
            <person name="Wu W.-L."/>
            <person name="Hsu J.-L."/>
            <person name="Lin Y.-F."/>
            <person name="Huang M.-D."/>
            <person name="Li C.-Y."/>
            <person name="Huang L."/>
            <person name="Wang Z.-W."/>
            <person name="Zhao X."/>
            <person name="Zhong W.-Y."/>
            <person name="Peng D.-H."/>
            <person name="Ahmad S."/>
            <person name="Lan S."/>
            <person name="Zhang J.-S."/>
            <person name="Tsai W.-C."/>
            <person name="Van De Peer Y."/>
            <person name="Liu Z.-J."/>
        </authorList>
    </citation>
    <scope>NUCLEOTIDE SEQUENCE</scope>
    <source>
        <strain evidence="1">CP</strain>
        <tissue evidence="1">Leaves</tissue>
    </source>
</reference>